<feature type="region of interest" description="Disordered" evidence="1">
    <location>
        <begin position="15"/>
        <end position="42"/>
    </location>
</feature>
<gene>
    <name evidence="2" type="ORF">A5726_08135</name>
</gene>
<reference evidence="2 3" key="1">
    <citation type="submission" date="2016-06" db="EMBL/GenBank/DDBJ databases">
        <authorList>
            <person name="Kjaerup R.B."/>
            <person name="Dalgaard T.S."/>
            <person name="Juul-Madsen H.R."/>
        </authorList>
    </citation>
    <scope>NUCLEOTIDE SEQUENCE [LARGE SCALE GENOMIC DNA]</scope>
    <source>
        <strain evidence="2 3">ACS1953</strain>
    </source>
</reference>
<sequence length="91" mass="9817">MVHVNWAPPPRILVGELNEPGNQSTARHDRVDGQASGQHLRPPAIDHRIEHGLIGTQERNIVGTQDVGNEPGQFLSHDDGRTISATGLATT</sequence>
<protein>
    <submittedName>
        <fullName evidence="2">Uncharacterized protein</fullName>
    </submittedName>
</protein>
<evidence type="ECO:0000256" key="1">
    <source>
        <dbReference type="SAM" id="MobiDB-lite"/>
    </source>
</evidence>
<dbReference type="AlphaFoldDB" id="A0A1A1Y0Y6"/>
<evidence type="ECO:0000313" key="3">
    <source>
        <dbReference type="Proteomes" id="UP000093779"/>
    </source>
</evidence>
<organism evidence="2 3">
    <name type="scientific">Mycolicibacterium conceptionense</name>
    <dbReference type="NCBI Taxonomy" id="451644"/>
    <lineage>
        <taxon>Bacteria</taxon>
        <taxon>Bacillati</taxon>
        <taxon>Actinomycetota</taxon>
        <taxon>Actinomycetes</taxon>
        <taxon>Mycobacteriales</taxon>
        <taxon>Mycobacteriaceae</taxon>
        <taxon>Mycolicibacterium</taxon>
    </lineage>
</organism>
<dbReference type="EMBL" id="LZHX01000032">
    <property type="protein sequence ID" value="OBF24916.1"/>
    <property type="molecule type" value="Genomic_DNA"/>
</dbReference>
<comment type="caution">
    <text evidence="2">The sequence shown here is derived from an EMBL/GenBank/DDBJ whole genome shotgun (WGS) entry which is preliminary data.</text>
</comment>
<dbReference type="Proteomes" id="UP000093779">
    <property type="component" value="Unassembled WGS sequence"/>
</dbReference>
<feature type="region of interest" description="Disordered" evidence="1">
    <location>
        <begin position="66"/>
        <end position="91"/>
    </location>
</feature>
<proteinExistence type="predicted"/>
<accession>A0A1A1Y0Y6</accession>
<name>A0A1A1Y0Y6_9MYCO</name>
<evidence type="ECO:0000313" key="2">
    <source>
        <dbReference type="EMBL" id="OBF24916.1"/>
    </source>
</evidence>